<dbReference type="InterPro" id="IPR000182">
    <property type="entry name" value="GNAT_dom"/>
</dbReference>
<comment type="caution">
    <text evidence="2">The sequence shown here is derived from an EMBL/GenBank/DDBJ whole genome shotgun (WGS) entry which is preliminary data.</text>
</comment>
<protein>
    <recommendedName>
        <fullName evidence="1">N-acetyltransferase domain-containing protein</fullName>
    </recommendedName>
</protein>
<dbReference type="GO" id="GO:0016747">
    <property type="term" value="F:acyltransferase activity, transferring groups other than amino-acyl groups"/>
    <property type="evidence" value="ECO:0007669"/>
    <property type="project" value="InterPro"/>
</dbReference>
<dbReference type="Pfam" id="PF13302">
    <property type="entry name" value="Acetyltransf_3"/>
    <property type="match status" value="1"/>
</dbReference>
<reference evidence="2" key="1">
    <citation type="submission" date="2020-03" db="EMBL/GenBank/DDBJ databases">
        <title>A high-quality chromosome-level genome assembly of a woody plant with both climbing and erect habits, Rhamnella rubrinervis.</title>
        <authorList>
            <person name="Lu Z."/>
            <person name="Yang Y."/>
            <person name="Zhu X."/>
            <person name="Sun Y."/>
        </authorList>
    </citation>
    <scope>NUCLEOTIDE SEQUENCE</scope>
    <source>
        <strain evidence="2">BYM</strain>
        <tissue evidence="2">Leaf</tissue>
    </source>
</reference>
<dbReference type="InterPro" id="IPR016181">
    <property type="entry name" value="Acyl_CoA_acyltransferase"/>
</dbReference>
<dbReference type="PANTHER" id="PTHR46067">
    <property type="entry name" value="ACYL-COA N-ACYLTRANSFERASES (NAT) SUPERFAMILY PROTEIN"/>
    <property type="match status" value="1"/>
</dbReference>
<dbReference type="Proteomes" id="UP000796880">
    <property type="component" value="Unassembled WGS sequence"/>
</dbReference>
<dbReference type="SUPFAM" id="SSF55729">
    <property type="entry name" value="Acyl-CoA N-acyltransferases (Nat)"/>
    <property type="match status" value="1"/>
</dbReference>
<dbReference type="EMBL" id="VOIH02000001">
    <property type="protein sequence ID" value="KAF3457114.1"/>
    <property type="molecule type" value="Genomic_DNA"/>
</dbReference>
<proteinExistence type="predicted"/>
<dbReference type="Gene3D" id="3.40.630.30">
    <property type="match status" value="1"/>
</dbReference>
<dbReference type="AlphaFoldDB" id="A0A8K0MT69"/>
<keyword evidence="3" id="KW-1185">Reference proteome</keyword>
<evidence type="ECO:0000313" key="3">
    <source>
        <dbReference type="Proteomes" id="UP000796880"/>
    </source>
</evidence>
<evidence type="ECO:0000313" key="2">
    <source>
        <dbReference type="EMBL" id="KAF3457114.1"/>
    </source>
</evidence>
<gene>
    <name evidence="2" type="ORF">FNV43_RR01771</name>
</gene>
<sequence length="187" mass="21124">MEGNSCSSDGREGESVEFSGISLRPFDLSDVDDFMEWAAHDKVTQYSSWGPLTSKEEGLHFIQKSVTQPWLKSICLDDKSIGLISVTVQPGCNRCRAEIGYVLGSKYWGKGITTYVVKLVVNAIFWEWPHLERLEAHVDVENFASQRVLEKAGFQRECALKKFCILGGKTRDMVLFSFLSNDEFHTS</sequence>
<accession>A0A8K0MT69</accession>
<name>A0A8K0MT69_9ROSA</name>
<dbReference type="PANTHER" id="PTHR46067:SF27">
    <property type="entry name" value="ACYL-COA N-ACYLTRANSFERASES (NAT) SUPERFAMILY PROTEIN"/>
    <property type="match status" value="1"/>
</dbReference>
<organism evidence="2 3">
    <name type="scientific">Rhamnella rubrinervis</name>
    <dbReference type="NCBI Taxonomy" id="2594499"/>
    <lineage>
        <taxon>Eukaryota</taxon>
        <taxon>Viridiplantae</taxon>
        <taxon>Streptophyta</taxon>
        <taxon>Embryophyta</taxon>
        <taxon>Tracheophyta</taxon>
        <taxon>Spermatophyta</taxon>
        <taxon>Magnoliopsida</taxon>
        <taxon>eudicotyledons</taxon>
        <taxon>Gunneridae</taxon>
        <taxon>Pentapetalae</taxon>
        <taxon>rosids</taxon>
        <taxon>fabids</taxon>
        <taxon>Rosales</taxon>
        <taxon>Rhamnaceae</taxon>
        <taxon>rhamnoid group</taxon>
        <taxon>Rhamneae</taxon>
        <taxon>Rhamnella</taxon>
    </lineage>
</organism>
<dbReference type="PROSITE" id="PS51186">
    <property type="entry name" value="GNAT"/>
    <property type="match status" value="1"/>
</dbReference>
<dbReference type="OrthoDB" id="630895at2759"/>
<feature type="domain" description="N-acetyltransferase" evidence="1">
    <location>
        <begin position="21"/>
        <end position="172"/>
    </location>
</feature>
<evidence type="ECO:0000259" key="1">
    <source>
        <dbReference type="PROSITE" id="PS51186"/>
    </source>
</evidence>